<reference evidence="1 2" key="1">
    <citation type="submission" date="2023-01" db="EMBL/GenBank/DDBJ databases">
        <title>Novel species of the genus Asticcacaulis isolated from rivers.</title>
        <authorList>
            <person name="Lu H."/>
        </authorList>
    </citation>
    <scope>NUCLEOTIDE SEQUENCE [LARGE SCALE GENOMIC DNA]</scope>
    <source>
        <strain evidence="1 2">DXS10W</strain>
    </source>
</reference>
<accession>A0ABT5ICG3</accession>
<evidence type="ECO:0000313" key="1">
    <source>
        <dbReference type="EMBL" id="MDC7693871.1"/>
    </source>
</evidence>
<dbReference type="Proteomes" id="UP001216595">
    <property type="component" value="Unassembled WGS sequence"/>
</dbReference>
<protein>
    <submittedName>
        <fullName evidence="1">DUF4338 domain-containing protein</fullName>
    </submittedName>
</protein>
<comment type="caution">
    <text evidence="1">The sequence shown here is derived from an EMBL/GenBank/DDBJ whole genome shotgun (WGS) entry which is preliminary data.</text>
</comment>
<dbReference type="RefSeq" id="WP_272740599.1">
    <property type="nucleotide sequence ID" value="NZ_JAQQKW010000003.1"/>
</dbReference>
<proteinExistence type="predicted"/>
<dbReference type="InterPro" id="IPR025639">
    <property type="entry name" value="DruA"/>
</dbReference>
<name>A0ABT5ICG3_9CAUL</name>
<evidence type="ECO:0000313" key="2">
    <source>
        <dbReference type="Proteomes" id="UP001216595"/>
    </source>
</evidence>
<organism evidence="1 2">
    <name type="scientific">Asticcacaulis currens</name>
    <dbReference type="NCBI Taxonomy" id="2984210"/>
    <lineage>
        <taxon>Bacteria</taxon>
        <taxon>Pseudomonadati</taxon>
        <taxon>Pseudomonadota</taxon>
        <taxon>Alphaproteobacteria</taxon>
        <taxon>Caulobacterales</taxon>
        <taxon>Caulobacteraceae</taxon>
        <taxon>Asticcacaulis</taxon>
    </lineage>
</organism>
<gene>
    <name evidence="1" type="ORF">PQU94_06195</name>
</gene>
<dbReference type="Pfam" id="PF14236">
    <property type="entry name" value="DruA"/>
    <property type="match status" value="1"/>
</dbReference>
<keyword evidence="2" id="KW-1185">Reference proteome</keyword>
<dbReference type="EMBL" id="JAQQKW010000003">
    <property type="protein sequence ID" value="MDC7693871.1"/>
    <property type="molecule type" value="Genomic_DNA"/>
</dbReference>
<sequence length="406" mass="45407">MFRSVTVKDNTPASAFLAALHRNLSEFGRDDLQLVRIGCRATFIWQKSYNGVASPHLRDLALRHRLKGKKAEFLRIERSLPLTLFEEFTVDPSTIVPEIVACLPATANEELFHYVVSGQSLPAETRKMRIGKFLVFDTGNPPRRLLGAICVKSPMYFDGARDRHLGWPDLHQWQDGVWGKNQEAVDLRNVALTSIYNIAVCMPIHPFDQLKTGKLLAALCLSEPVISYLETKYSSPVLGLTTTGGWGGSAGQYERIKLAAPRVGCSLQQNLFVKMRGTHRSVNFPIHLYYRNVFETAFALLKSDNGVQSREFADYASNLSVRKKLLFRAMRLVGISREVAATNPIAHYFGACSESHRLALRSEHGIRSAPALRALSVNDIVQFWRINHSAPGPVSGRFTRLSEIAT</sequence>